<dbReference type="InterPro" id="IPR029044">
    <property type="entry name" value="Nucleotide-diphossugar_trans"/>
</dbReference>
<feature type="transmembrane region" description="Helical" evidence="14">
    <location>
        <begin position="830"/>
        <end position="851"/>
    </location>
</feature>
<dbReference type="GO" id="GO:0004100">
    <property type="term" value="F:chitin synthase activity"/>
    <property type="evidence" value="ECO:0007669"/>
    <property type="project" value="UniProtKB-EC"/>
</dbReference>
<feature type="transmembrane region" description="Helical" evidence="14">
    <location>
        <begin position="793"/>
        <end position="818"/>
    </location>
</feature>
<sequence length="1163" mass="131049">QQVCVVETIHSIGFVLFAFKVLPSVNIIRGAILMMGVCVVPGVLKVFSRLQDESWRGAKIALDVAAALLQLSLVFIWPITISFEGGREKLADMWPITVSLPLISVAWWENYVDTDTSLGAVGRFLLRMKRRVARTRSKTYIVAHLWKIPLTFALMIGCLVGLHGYSVRQLFDFSISDVTCRNALPGARDVRLEDYAQLNRDWLMASLIQITASLLCYLAARAACKVRIQYIGFSIPLVLAPLVTFGLLVGGCEVWNDNPLYFAHRLPTYLFWRCHDKDELGQIAIKDSIWVIALWWLSEVFITRHIWFPKVERLAKTSKLFVQPYYCGLLSLSLFVQPYYCGLLSLSLVVQPYYCGLLSLSLVVQPYYCGLLSLSLVVQPYYCGLLSLSLVVQPYYCGLLSLSLVVQPYYCGLLSLSLFVQPYYCGLLSLSLFVQPYYSGLLLDYSLALSRRRNDIDDDQQVIATFMIISLFTNRNESIFEEKTYKRDESSHGDQIEPTAAQGHSGTPMIYMCATMWHETEQEMRQLLKSIFSAVHKTTIQLRRPTRYTTPYGGRLVWVLPGGNQLIVHLKDKTKIRHRKRWSQVMYLYYLLGHKLWTKVAGERHLASVASNTFILALDGDVDFEPGAVQLLVDLMKKNEQVGAACGRIHPVGAGPMVWYQRFEYAIGHWFQKATEHMIGCVLCSPGCFSLFRGSALMDDNVMRKYATVSSEASNYIQYDQGEDRWLCTLLLQQGWRVEYCAASDAFTFAPEGFYEFFNQRRRWTPSTIINIIDLLVSWRRTIRVNENISLPYIVYQGALMASTMLGPGTIFLMMVGALQTAFGSFGVDLWGAFFANCIPVVLFIVACYVFKSDTQVTAVGRHLVRHLRPGPDAGRHWDRAADEREGLCSPSAFFLLLVIIFFLVAACLHPHEISCIVSGAIYFLAIPSMHLLLMIYAFCNMNDVSWGTREVKVEAPPDQGPPDGKKADGGRTAEEGGVTLSFGNLFRCICCPREVAAAATTAWRNRAVDSVGDNEVTVTSRKEETTGDHTAQKEEQGVTKHREWNTTTDDIIKDYRESDNFEATAAQTSVPDSAHVDPLPGPTDTDTTVGPANRLDPAEEEFWVGVVKRYLVPLEVDLEHQTLVRAQLLELRNKATLSFFMMNAIFVVVIFTLQACTPFVQT</sequence>
<feature type="transmembrane region" description="Helical" evidence="14">
    <location>
        <begin position="27"/>
        <end position="48"/>
    </location>
</feature>
<evidence type="ECO:0000256" key="6">
    <source>
        <dbReference type="ARBA" id="ARBA00022692"/>
    </source>
</evidence>
<feature type="compositionally biased region" description="Basic and acidic residues" evidence="13">
    <location>
        <begin position="1021"/>
        <end position="1042"/>
    </location>
</feature>
<feature type="region of interest" description="Disordered" evidence="13">
    <location>
        <begin position="1066"/>
        <end position="1090"/>
    </location>
</feature>
<feature type="transmembrane region" description="Helical" evidence="14">
    <location>
        <begin position="320"/>
        <end position="340"/>
    </location>
</feature>
<dbReference type="Gene3D" id="3.90.550.10">
    <property type="entry name" value="Spore Coat Polysaccharide Biosynthesis Protein SpsA, Chain A"/>
    <property type="match status" value="1"/>
</dbReference>
<feature type="transmembrane region" description="Helical" evidence="14">
    <location>
        <begin position="289"/>
        <end position="308"/>
    </location>
</feature>
<keyword evidence="9 14" id="KW-0472">Membrane</keyword>
<keyword evidence="17" id="KW-1185">Reference proteome</keyword>
<feature type="transmembrane region" description="Helical" evidence="14">
    <location>
        <begin position="1138"/>
        <end position="1161"/>
    </location>
</feature>
<feature type="non-terminal residue" evidence="16">
    <location>
        <position position="1"/>
    </location>
</feature>
<evidence type="ECO:0000256" key="9">
    <source>
        <dbReference type="ARBA" id="ARBA00023136"/>
    </source>
</evidence>
<evidence type="ECO:0000256" key="10">
    <source>
        <dbReference type="ARBA" id="ARBA00023180"/>
    </source>
</evidence>
<dbReference type="PANTHER" id="PTHR22914">
    <property type="entry name" value="CHITIN SYNTHASE"/>
    <property type="match status" value="1"/>
</dbReference>
<keyword evidence="7 14" id="KW-1133">Transmembrane helix</keyword>
<evidence type="ECO:0000256" key="7">
    <source>
        <dbReference type="ARBA" id="ARBA00022989"/>
    </source>
</evidence>
<dbReference type="Proteomes" id="UP001209878">
    <property type="component" value="Unassembled WGS sequence"/>
</dbReference>
<keyword evidence="8" id="KW-0175">Coiled coil</keyword>
<proteinExistence type="inferred from homology"/>
<evidence type="ECO:0000256" key="12">
    <source>
        <dbReference type="ARBA" id="ARBA00048014"/>
    </source>
</evidence>
<comment type="caution">
    <text evidence="16">The sequence shown here is derived from an EMBL/GenBank/DDBJ whole genome shotgun (WGS) entry which is preliminary data.</text>
</comment>
<dbReference type="EC" id="2.4.1.16" evidence="2"/>
<dbReference type="FunFam" id="3.90.550.10:FF:000139">
    <property type="entry name" value="Chitin synthase 8"/>
    <property type="match status" value="1"/>
</dbReference>
<feature type="region of interest" description="Disordered" evidence="13">
    <location>
        <begin position="1016"/>
        <end position="1042"/>
    </location>
</feature>
<feature type="transmembrane region" description="Helical" evidence="14">
    <location>
        <begin position="918"/>
        <end position="940"/>
    </location>
</feature>
<keyword evidence="5" id="KW-0808">Transferase</keyword>
<reference evidence="16" key="1">
    <citation type="journal article" date="2023" name="Mol. Biol. Evol.">
        <title>Third-Generation Sequencing Reveals the Adaptive Role of the Epigenome in Three Deep-Sea Polychaetes.</title>
        <authorList>
            <person name="Perez M."/>
            <person name="Aroh O."/>
            <person name="Sun Y."/>
            <person name="Lan Y."/>
            <person name="Juniper S.K."/>
            <person name="Young C.R."/>
            <person name="Angers B."/>
            <person name="Qian P.Y."/>
        </authorList>
    </citation>
    <scope>NUCLEOTIDE SEQUENCE</scope>
    <source>
        <strain evidence="16">R07B-5</strain>
    </source>
</reference>
<keyword evidence="10" id="KW-0325">Glycoprotein</keyword>
<evidence type="ECO:0000256" key="13">
    <source>
        <dbReference type="SAM" id="MobiDB-lite"/>
    </source>
</evidence>
<feature type="transmembrane region" description="Helical" evidence="14">
    <location>
        <begin position="421"/>
        <end position="443"/>
    </location>
</feature>
<dbReference type="InterPro" id="IPR004835">
    <property type="entry name" value="Chitin_synth"/>
</dbReference>
<feature type="domain" description="Chitin synthase chs-1/2 N-terminal putative transporter" evidence="15">
    <location>
        <begin position="2"/>
        <end position="156"/>
    </location>
</feature>
<dbReference type="SUPFAM" id="SSF53448">
    <property type="entry name" value="Nucleotide-diphospho-sugar transferases"/>
    <property type="match status" value="1"/>
</dbReference>
<evidence type="ECO:0000313" key="17">
    <source>
        <dbReference type="Proteomes" id="UP001209878"/>
    </source>
</evidence>
<evidence type="ECO:0000259" key="15">
    <source>
        <dbReference type="Pfam" id="PF23000"/>
    </source>
</evidence>
<evidence type="ECO:0000256" key="11">
    <source>
        <dbReference type="ARBA" id="ARBA00046329"/>
    </source>
</evidence>
<feature type="transmembrane region" description="Helical" evidence="14">
    <location>
        <begin position="360"/>
        <end position="378"/>
    </location>
</feature>
<keyword evidence="6 14" id="KW-0812">Transmembrane</keyword>
<evidence type="ECO:0000256" key="14">
    <source>
        <dbReference type="SAM" id="Phobius"/>
    </source>
</evidence>
<keyword evidence="4" id="KW-0328">Glycosyltransferase</keyword>
<protein>
    <recommendedName>
        <fullName evidence="2">chitin synthase</fullName>
        <ecNumber evidence="2">2.4.1.16</ecNumber>
    </recommendedName>
</protein>
<dbReference type="AlphaFoldDB" id="A0AAD9N6T7"/>
<evidence type="ECO:0000256" key="5">
    <source>
        <dbReference type="ARBA" id="ARBA00022679"/>
    </source>
</evidence>
<keyword evidence="3" id="KW-1003">Cell membrane</keyword>
<name>A0AAD9N6T7_RIDPI</name>
<feature type="compositionally biased region" description="Low complexity" evidence="13">
    <location>
        <begin position="1077"/>
        <end position="1090"/>
    </location>
</feature>
<feature type="transmembrane region" description="Helical" evidence="14">
    <location>
        <begin position="232"/>
        <end position="251"/>
    </location>
</feature>
<feature type="transmembrane region" description="Helical" evidence="14">
    <location>
        <begin position="385"/>
        <end position="409"/>
    </location>
</feature>
<dbReference type="InterPro" id="IPR055120">
    <property type="entry name" value="Chs-1/2_IV_N"/>
</dbReference>
<dbReference type="PANTHER" id="PTHR22914:SF42">
    <property type="entry name" value="CHITIN SYNTHASE"/>
    <property type="match status" value="1"/>
</dbReference>
<organism evidence="16 17">
    <name type="scientific">Ridgeia piscesae</name>
    <name type="common">Tubeworm</name>
    <dbReference type="NCBI Taxonomy" id="27915"/>
    <lineage>
        <taxon>Eukaryota</taxon>
        <taxon>Metazoa</taxon>
        <taxon>Spiralia</taxon>
        <taxon>Lophotrochozoa</taxon>
        <taxon>Annelida</taxon>
        <taxon>Polychaeta</taxon>
        <taxon>Sedentaria</taxon>
        <taxon>Canalipalpata</taxon>
        <taxon>Sabellida</taxon>
        <taxon>Siboglinidae</taxon>
        <taxon>Ridgeia</taxon>
    </lineage>
</organism>
<evidence type="ECO:0000256" key="2">
    <source>
        <dbReference type="ARBA" id="ARBA00012543"/>
    </source>
</evidence>
<evidence type="ECO:0000256" key="3">
    <source>
        <dbReference type="ARBA" id="ARBA00022475"/>
    </source>
</evidence>
<feature type="transmembrane region" description="Helical" evidence="14">
    <location>
        <begin position="202"/>
        <end position="220"/>
    </location>
</feature>
<evidence type="ECO:0000256" key="4">
    <source>
        <dbReference type="ARBA" id="ARBA00022676"/>
    </source>
</evidence>
<feature type="transmembrane region" description="Helical" evidence="14">
    <location>
        <begin position="146"/>
        <end position="165"/>
    </location>
</feature>
<comment type="subcellular location">
    <subcellularLocation>
        <location evidence="1">Cell membrane</location>
        <topology evidence="1">Multi-pass membrane protein</topology>
    </subcellularLocation>
</comment>
<evidence type="ECO:0000256" key="8">
    <source>
        <dbReference type="ARBA" id="ARBA00023054"/>
    </source>
</evidence>
<evidence type="ECO:0000256" key="1">
    <source>
        <dbReference type="ARBA" id="ARBA00004651"/>
    </source>
</evidence>
<dbReference type="Pfam" id="PF03142">
    <property type="entry name" value="Chitin_synth_2"/>
    <property type="match status" value="1"/>
</dbReference>
<dbReference type="CDD" id="cd04190">
    <property type="entry name" value="Chitin_synth_C"/>
    <property type="match status" value="1"/>
</dbReference>
<feature type="transmembrane region" description="Helical" evidence="14">
    <location>
        <begin position="60"/>
        <end position="80"/>
    </location>
</feature>
<feature type="compositionally biased region" description="Basic and acidic residues" evidence="13">
    <location>
        <begin position="964"/>
        <end position="973"/>
    </location>
</feature>
<comment type="similarity">
    <text evidence="11">Belongs to the chitin synthase family. Class IV subfamily.</text>
</comment>
<evidence type="ECO:0000313" key="16">
    <source>
        <dbReference type="EMBL" id="KAK2156249.1"/>
    </source>
</evidence>
<feature type="transmembrane region" description="Helical" evidence="14">
    <location>
        <begin position="893"/>
        <end position="912"/>
    </location>
</feature>
<comment type="catalytic activity">
    <reaction evidence="12">
        <text>[(1-&gt;4)-N-acetyl-beta-D-glucosaminyl](n) + UDP-N-acetyl-alpha-D-glucosamine = [(1-&gt;4)-N-acetyl-beta-D-glucosaminyl](n+1) + UDP + H(+)</text>
        <dbReference type="Rhea" id="RHEA:16637"/>
        <dbReference type="Rhea" id="RHEA-COMP:9593"/>
        <dbReference type="Rhea" id="RHEA-COMP:9595"/>
        <dbReference type="ChEBI" id="CHEBI:15378"/>
        <dbReference type="ChEBI" id="CHEBI:17029"/>
        <dbReference type="ChEBI" id="CHEBI:57705"/>
        <dbReference type="ChEBI" id="CHEBI:58223"/>
        <dbReference type="EC" id="2.4.1.16"/>
    </reaction>
</comment>
<dbReference type="Pfam" id="PF23000">
    <property type="entry name" value="ChitinSynthase_IV_N"/>
    <property type="match status" value="1"/>
</dbReference>
<accession>A0AAD9N6T7</accession>
<feature type="region of interest" description="Disordered" evidence="13">
    <location>
        <begin position="954"/>
        <end position="973"/>
    </location>
</feature>
<dbReference type="GO" id="GO:0006031">
    <property type="term" value="P:chitin biosynthetic process"/>
    <property type="evidence" value="ECO:0007669"/>
    <property type="project" value="TreeGrafter"/>
</dbReference>
<dbReference type="GO" id="GO:0005886">
    <property type="term" value="C:plasma membrane"/>
    <property type="evidence" value="ECO:0007669"/>
    <property type="project" value="UniProtKB-SubCell"/>
</dbReference>
<gene>
    <name evidence="16" type="ORF">NP493_1986g00004</name>
</gene>
<dbReference type="EMBL" id="JAODUO010001984">
    <property type="protein sequence ID" value="KAK2156249.1"/>
    <property type="molecule type" value="Genomic_DNA"/>
</dbReference>